<accession>A0AAV6X8G9</accession>
<dbReference type="GO" id="GO:2000022">
    <property type="term" value="P:regulation of jasmonic acid mediated signaling pathway"/>
    <property type="evidence" value="ECO:0007669"/>
    <property type="project" value="UniProtKB-UniRule"/>
</dbReference>
<evidence type="ECO:0000256" key="1">
    <source>
        <dbReference type="ARBA" id="ARBA00008614"/>
    </source>
</evidence>
<gene>
    <name evidence="5" type="ORF">BUALT_Bualt09G0043200</name>
</gene>
<dbReference type="PANTHER" id="PTHR33077">
    <property type="entry name" value="PROTEIN TIFY 4A-RELATED-RELATED"/>
    <property type="match status" value="1"/>
</dbReference>
<evidence type="ECO:0000256" key="3">
    <source>
        <dbReference type="SAM" id="MobiDB-lite"/>
    </source>
</evidence>
<dbReference type="Pfam" id="PF06200">
    <property type="entry name" value="tify"/>
    <property type="match status" value="1"/>
</dbReference>
<feature type="region of interest" description="Disordered" evidence="3">
    <location>
        <begin position="152"/>
        <end position="172"/>
    </location>
</feature>
<dbReference type="GO" id="GO:0005634">
    <property type="term" value="C:nucleus"/>
    <property type="evidence" value="ECO:0007669"/>
    <property type="project" value="UniProtKB-SubCell"/>
</dbReference>
<dbReference type="AlphaFoldDB" id="A0AAV6X8G9"/>
<feature type="domain" description="Tify" evidence="4">
    <location>
        <begin position="89"/>
        <end position="124"/>
    </location>
</feature>
<keyword evidence="2" id="KW-1184">Jasmonic acid signaling pathway</keyword>
<reference evidence="5" key="1">
    <citation type="submission" date="2019-10" db="EMBL/GenBank/DDBJ databases">
        <authorList>
            <person name="Zhang R."/>
            <person name="Pan Y."/>
            <person name="Wang J."/>
            <person name="Ma R."/>
            <person name="Yu S."/>
        </authorList>
    </citation>
    <scope>NUCLEOTIDE SEQUENCE</scope>
    <source>
        <strain evidence="5">LA-IB0</strain>
        <tissue evidence="5">Leaf</tissue>
    </source>
</reference>
<dbReference type="InterPro" id="IPR010399">
    <property type="entry name" value="Tify_dom"/>
</dbReference>
<dbReference type="Pfam" id="PF09425">
    <property type="entry name" value="Jas_motif"/>
    <property type="match status" value="1"/>
</dbReference>
<organism evidence="5 6">
    <name type="scientific">Buddleja alternifolia</name>
    <dbReference type="NCBI Taxonomy" id="168488"/>
    <lineage>
        <taxon>Eukaryota</taxon>
        <taxon>Viridiplantae</taxon>
        <taxon>Streptophyta</taxon>
        <taxon>Embryophyta</taxon>
        <taxon>Tracheophyta</taxon>
        <taxon>Spermatophyta</taxon>
        <taxon>Magnoliopsida</taxon>
        <taxon>eudicotyledons</taxon>
        <taxon>Gunneridae</taxon>
        <taxon>Pentapetalae</taxon>
        <taxon>asterids</taxon>
        <taxon>lamiids</taxon>
        <taxon>Lamiales</taxon>
        <taxon>Scrophulariaceae</taxon>
        <taxon>Buddlejeae</taxon>
        <taxon>Buddleja</taxon>
    </lineage>
</organism>
<dbReference type="PANTHER" id="PTHR33077:SF140">
    <property type="entry name" value="PROTEIN TIFY 10B"/>
    <property type="match status" value="1"/>
</dbReference>
<evidence type="ECO:0000313" key="6">
    <source>
        <dbReference type="Proteomes" id="UP000826271"/>
    </source>
</evidence>
<comment type="subcellular location">
    <subcellularLocation>
        <location evidence="2">Nucleus</location>
    </subcellularLocation>
</comment>
<comment type="function">
    <text evidence="2">Repressor of jasmonate responses.</text>
</comment>
<evidence type="ECO:0000256" key="2">
    <source>
        <dbReference type="RuleBase" id="RU369065"/>
    </source>
</evidence>
<dbReference type="InterPro" id="IPR040390">
    <property type="entry name" value="TIFY/JAZ"/>
</dbReference>
<dbReference type="InterPro" id="IPR018467">
    <property type="entry name" value="CCT_CS"/>
</dbReference>
<evidence type="ECO:0000259" key="4">
    <source>
        <dbReference type="PROSITE" id="PS51320"/>
    </source>
</evidence>
<dbReference type="PROSITE" id="PS51320">
    <property type="entry name" value="TIFY"/>
    <property type="match status" value="1"/>
</dbReference>
<comment type="caution">
    <text evidence="5">The sequence shown here is derived from an EMBL/GenBank/DDBJ whole genome shotgun (WGS) entry which is preliminary data.</text>
</comment>
<dbReference type="Proteomes" id="UP000826271">
    <property type="component" value="Unassembled WGS sequence"/>
</dbReference>
<dbReference type="SMART" id="SM00979">
    <property type="entry name" value="TIFY"/>
    <property type="match status" value="1"/>
</dbReference>
<dbReference type="GO" id="GO:0009611">
    <property type="term" value="P:response to wounding"/>
    <property type="evidence" value="ECO:0007669"/>
    <property type="project" value="UniProtKB-UniRule"/>
</dbReference>
<protein>
    <recommendedName>
        <fullName evidence="2">Protein TIFY</fullName>
    </recommendedName>
    <alternativeName>
        <fullName evidence="2">Jasmonate ZIM domain-containing protein</fullName>
    </alternativeName>
</protein>
<comment type="similarity">
    <text evidence="1 2">Belongs to the TIFY/JAZ family.</text>
</comment>
<sequence>MGSSENVGSGRFGGGRSNFMQTCTLLSQYLKQKKGSFGDLNLIAFTDQPKIASSSGGAPPTATMNLLPMIDKTTAFLSDESQNKSDLSGSTETAPLTIFYGGQVIVFNDFPADKAEQIMTLAAKSSAALNHHNATSSPPSPADSTTIQNIVPAFGIPDRPPHPNQPALDSDLPIARKNSLARFLEKRKDRIAANAPYPASKQAAAAPPKPAVESVAWLGLAPQFPPRLQRH</sequence>
<comment type="domain">
    <text evidence="2">The jas domain is required for interaction with COI1.</text>
</comment>
<keyword evidence="2" id="KW-0539">Nucleus</keyword>
<dbReference type="EMBL" id="WHWC01000009">
    <property type="protein sequence ID" value="KAG8376247.1"/>
    <property type="molecule type" value="Genomic_DNA"/>
</dbReference>
<keyword evidence="6" id="KW-1185">Reference proteome</keyword>
<evidence type="ECO:0000313" key="5">
    <source>
        <dbReference type="EMBL" id="KAG8376247.1"/>
    </source>
</evidence>
<name>A0AAV6X8G9_9LAMI</name>
<dbReference type="GO" id="GO:0031347">
    <property type="term" value="P:regulation of defense response"/>
    <property type="evidence" value="ECO:0007669"/>
    <property type="project" value="UniProtKB-UniRule"/>
</dbReference>
<proteinExistence type="inferred from homology"/>